<proteinExistence type="predicted"/>
<evidence type="ECO:0000313" key="2">
    <source>
        <dbReference type="EMBL" id="VUD71542.1"/>
    </source>
</evidence>
<evidence type="ECO:0000256" key="1">
    <source>
        <dbReference type="SAM" id="Phobius"/>
    </source>
</evidence>
<protein>
    <recommendedName>
        <fullName evidence="4">DUF2125 domain-containing protein</fullName>
    </recommendedName>
</protein>
<keyword evidence="1" id="KW-1133">Transmembrane helix</keyword>
<keyword evidence="1" id="KW-0812">Transmembrane</keyword>
<keyword evidence="3" id="KW-1185">Reference proteome</keyword>
<feature type="transmembrane region" description="Helical" evidence="1">
    <location>
        <begin position="28"/>
        <end position="49"/>
    </location>
</feature>
<organism evidence="2 3">
    <name type="scientific">Methylobacterium symbioticum</name>
    <dbReference type="NCBI Taxonomy" id="2584084"/>
    <lineage>
        <taxon>Bacteria</taxon>
        <taxon>Pseudomonadati</taxon>
        <taxon>Pseudomonadota</taxon>
        <taxon>Alphaproteobacteria</taxon>
        <taxon>Hyphomicrobiales</taxon>
        <taxon>Methylobacteriaceae</taxon>
        <taxon>Methylobacterium</taxon>
    </lineage>
</organism>
<dbReference type="RefSeq" id="WP_142582970.1">
    <property type="nucleotide sequence ID" value="NZ_CABFPH010000024.1"/>
</dbReference>
<dbReference type="AlphaFoldDB" id="A0A509EBJ7"/>
<dbReference type="EMBL" id="CABFPH010000024">
    <property type="protein sequence ID" value="VUD71542.1"/>
    <property type="molecule type" value="Genomic_DNA"/>
</dbReference>
<dbReference type="Proteomes" id="UP000410984">
    <property type="component" value="Unassembled WGS sequence"/>
</dbReference>
<dbReference type="OrthoDB" id="7169664at2"/>
<dbReference type="Pfam" id="PF09898">
    <property type="entry name" value="DUF2125"/>
    <property type="match status" value="1"/>
</dbReference>
<accession>A0A509EBJ7</accession>
<evidence type="ECO:0008006" key="4">
    <source>
        <dbReference type="Google" id="ProtNLM"/>
    </source>
</evidence>
<keyword evidence="1" id="KW-0472">Membrane</keyword>
<name>A0A509EBJ7_9HYPH</name>
<gene>
    <name evidence="2" type="ORF">MET9862_02125</name>
</gene>
<reference evidence="2 3" key="1">
    <citation type="submission" date="2019-06" db="EMBL/GenBank/DDBJ databases">
        <authorList>
            <person name="Rodrigo-Torres L."/>
            <person name="Arahal R. D."/>
            <person name="Lucena T."/>
        </authorList>
    </citation>
    <scope>NUCLEOTIDE SEQUENCE [LARGE SCALE GENOMIC DNA]</scope>
    <source>
        <strain evidence="2 3">SB0023/3</strain>
    </source>
</reference>
<dbReference type="InterPro" id="IPR018666">
    <property type="entry name" value="DUF2125"/>
</dbReference>
<sequence>MAQNGANPAGGLTEAPPPASRRRGRLGLFLPFILLGLVVALWSAGWFYVRDRAGREIDLWLAREAAAGRTWTCADRAITGYPFRLELRCASLALARSDGGFTLGPLTVLVQIYQPRHALFEAAGPFQARQGDLTGEARWSALRGSFHGTADGFLRASLAIDKPQIDVAGAVPEPVSVSAQHLELHARPTPGRFDSDGAVDISLRLTQALAPIADALVGNRDPADLALDATLTRATVLRTGTVARELETWRQAEGSLDIAGLSLVKGPNRIQAKGSLDIDEAHRPAGQIELRAAGVEGLVAGLVGQRYGADRGALVGNLIGGLLGGLAKPRGAEAAAPGEAPLKPLPPLRLVEGRLLFGPFQIPNVRLPALY</sequence>
<evidence type="ECO:0000313" key="3">
    <source>
        <dbReference type="Proteomes" id="UP000410984"/>
    </source>
</evidence>